<evidence type="ECO:0000313" key="2">
    <source>
        <dbReference type="Proteomes" id="UP000018747"/>
    </source>
</evidence>
<comment type="caution">
    <text evidence="1">The sequence shown here is derived from an EMBL/GenBank/DDBJ whole genome shotgun (WGS) entry which is preliminary data.</text>
</comment>
<organism evidence="1 2">
    <name type="scientific">Leptospira alexanderi serovar Manhao 3 str. L 60</name>
    <dbReference type="NCBI Taxonomy" id="1049759"/>
    <lineage>
        <taxon>Bacteria</taxon>
        <taxon>Pseudomonadati</taxon>
        <taxon>Spirochaetota</taxon>
        <taxon>Spirochaetia</taxon>
        <taxon>Leptospirales</taxon>
        <taxon>Leptospiraceae</taxon>
        <taxon>Leptospira</taxon>
    </lineage>
</organism>
<protein>
    <submittedName>
        <fullName evidence="1">Uncharacterized protein</fullName>
    </submittedName>
</protein>
<dbReference type="AlphaFoldDB" id="V6IFW7"/>
<keyword evidence="2" id="KW-1185">Reference proteome</keyword>
<proteinExistence type="predicted"/>
<accession>V6IFW7</accession>
<reference evidence="1" key="1">
    <citation type="submission" date="2013-05" db="EMBL/GenBank/DDBJ databases">
        <authorList>
            <person name="Harkins D.M."/>
            <person name="Durkin A.S."/>
            <person name="Brinkac L.M."/>
            <person name="Haft D.H."/>
            <person name="Selengut J.D."/>
            <person name="Sanka R."/>
            <person name="DePew J."/>
            <person name="Purushe J."/>
            <person name="Hartskeerl R.A."/>
            <person name="Ahmed A."/>
            <person name="van der Linden H."/>
            <person name="Goris M.G.A."/>
            <person name="Vinetz J.M."/>
            <person name="Sutton G.G."/>
            <person name="Nierman W.C."/>
            <person name="Fouts D.E."/>
        </authorList>
    </citation>
    <scope>NUCLEOTIDE SEQUENCE [LARGE SCALE GENOMIC DNA]</scope>
    <source>
        <strain evidence="1">L 60</strain>
    </source>
</reference>
<name>V6IFW7_9LEPT</name>
<sequence length="70" mass="8248">MSSNVIFWEIILNDNRLNHPFSKHNRADLYTNEQRLCEKILRAKSKNLIVVSRKRSDQPALKISLPFEPI</sequence>
<gene>
    <name evidence="1" type="ORF">LEP1GSC062_0715</name>
</gene>
<evidence type="ECO:0000313" key="1">
    <source>
        <dbReference type="EMBL" id="EQA64043.1"/>
    </source>
</evidence>
<dbReference type="EMBL" id="AHMT02000015">
    <property type="protein sequence ID" value="EQA64043.1"/>
    <property type="molecule type" value="Genomic_DNA"/>
</dbReference>
<dbReference type="Proteomes" id="UP000018747">
    <property type="component" value="Unassembled WGS sequence"/>
</dbReference>